<name>A0A1W5D1K7_9LECA</name>
<feature type="region of interest" description="Disordered" evidence="1">
    <location>
        <begin position="350"/>
        <end position="375"/>
    </location>
</feature>
<dbReference type="GO" id="GO:0003677">
    <property type="term" value="F:DNA binding"/>
    <property type="evidence" value="ECO:0007669"/>
    <property type="project" value="UniProtKB-KW"/>
</dbReference>
<evidence type="ECO:0000313" key="3">
    <source>
        <dbReference type="Proteomes" id="UP000192927"/>
    </source>
</evidence>
<feature type="compositionally biased region" description="Basic and acidic residues" evidence="1">
    <location>
        <begin position="263"/>
        <end position="283"/>
    </location>
</feature>
<dbReference type="EMBL" id="FWEW01001418">
    <property type="protein sequence ID" value="SLM37027.1"/>
    <property type="molecule type" value="Genomic_DNA"/>
</dbReference>
<keyword evidence="2" id="KW-0371">Homeobox</keyword>
<feature type="region of interest" description="Disordered" evidence="1">
    <location>
        <begin position="1"/>
        <end position="21"/>
    </location>
</feature>
<dbReference type="PANTHER" id="PTHR15410:SF2">
    <property type="entry name" value="HIRA-INTERACTING PROTEIN 3"/>
    <property type="match status" value="1"/>
</dbReference>
<reference evidence="3" key="1">
    <citation type="submission" date="2017-03" db="EMBL/GenBank/DDBJ databases">
        <authorList>
            <person name="Sharma R."/>
            <person name="Thines M."/>
        </authorList>
    </citation>
    <scope>NUCLEOTIDE SEQUENCE [LARGE SCALE GENOMIC DNA]</scope>
</reference>
<protein>
    <submittedName>
        <fullName evidence="2">Homeodomain-like</fullName>
    </submittedName>
</protein>
<feature type="compositionally biased region" description="Polar residues" evidence="1">
    <location>
        <begin position="1"/>
        <end position="12"/>
    </location>
</feature>
<sequence>MDASDLSRSLGNVGSVPEPGDGCLSYIMSDSSLSDGPPSGATLEHALRRAVQNVYTSGDLEQLTLKRIRKAAEEDLDLQDGHFKQDTVWKEKSKAIIESEVEAHAAVASDDALARSKDPNSTKSKGPPTNIAKAQSAKRSIKRTSAEAENPKKRRRKSTQDGLDDGPPPEDLSGSDGGGIRRKPLTTRPNKGRVQPAKVSESDASDGEAGKLESKTKATSKESEARDAGGAESESEMSVLLDEEPKAKIHRRKSSPNQLTSKKLSDPKSKKEPKQVQDPDAEEIKRLQGWLVKCGIRKMWYKELSSYDNSKSKIRHLKGMLAEAGMTGRYSVDKANAIREERELKADLEAVQEGAKHWGKVDSEEESNGKPRRRLARGLKELDFLNDDDGEETD</sequence>
<organism evidence="2 3">
    <name type="scientific">Lasallia pustulata</name>
    <dbReference type="NCBI Taxonomy" id="136370"/>
    <lineage>
        <taxon>Eukaryota</taxon>
        <taxon>Fungi</taxon>
        <taxon>Dikarya</taxon>
        <taxon>Ascomycota</taxon>
        <taxon>Pezizomycotina</taxon>
        <taxon>Lecanoromycetes</taxon>
        <taxon>OSLEUM clade</taxon>
        <taxon>Umbilicariomycetidae</taxon>
        <taxon>Umbilicariales</taxon>
        <taxon>Umbilicariaceae</taxon>
        <taxon>Lasallia</taxon>
    </lineage>
</organism>
<dbReference type="AlphaFoldDB" id="A0A1W5D1K7"/>
<evidence type="ECO:0000256" key="1">
    <source>
        <dbReference type="SAM" id="MobiDB-lite"/>
    </source>
</evidence>
<dbReference type="Proteomes" id="UP000192927">
    <property type="component" value="Unassembled WGS sequence"/>
</dbReference>
<dbReference type="GO" id="GO:0005634">
    <property type="term" value="C:nucleus"/>
    <property type="evidence" value="ECO:0007669"/>
    <property type="project" value="TreeGrafter"/>
</dbReference>
<accession>A0A1W5D1K7</accession>
<feature type="compositionally biased region" description="Basic and acidic residues" evidence="1">
    <location>
        <begin position="208"/>
        <end position="229"/>
    </location>
</feature>
<dbReference type="InterPro" id="IPR037647">
    <property type="entry name" value="HIRIP3"/>
</dbReference>
<keyword evidence="3" id="KW-1185">Reference proteome</keyword>
<feature type="region of interest" description="Disordered" evidence="1">
    <location>
        <begin position="106"/>
        <end position="283"/>
    </location>
</feature>
<evidence type="ECO:0000313" key="2">
    <source>
        <dbReference type="EMBL" id="SLM37027.1"/>
    </source>
</evidence>
<keyword evidence="2" id="KW-0238">DNA-binding</keyword>
<dbReference type="PANTHER" id="PTHR15410">
    <property type="entry name" value="HIRA-INTERACTING PROTEIN 3"/>
    <property type="match status" value="1"/>
</dbReference>
<feature type="compositionally biased region" description="Basic and acidic residues" evidence="1">
    <location>
        <begin position="350"/>
        <end position="362"/>
    </location>
</feature>
<proteinExistence type="predicted"/>